<dbReference type="EMBL" id="JARJLG010000088">
    <property type="protein sequence ID" value="KAJ7748785.1"/>
    <property type="molecule type" value="Genomic_DNA"/>
</dbReference>
<dbReference type="InterPro" id="IPR032675">
    <property type="entry name" value="LRR_dom_sf"/>
</dbReference>
<organism evidence="1 2">
    <name type="scientific">Mycena maculata</name>
    <dbReference type="NCBI Taxonomy" id="230809"/>
    <lineage>
        <taxon>Eukaryota</taxon>
        <taxon>Fungi</taxon>
        <taxon>Dikarya</taxon>
        <taxon>Basidiomycota</taxon>
        <taxon>Agaricomycotina</taxon>
        <taxon>Agaricomycetes</taxon>
        <taxon>Agaricomycetidae</taxon>
        <taxon>Agaricales</taxon>
        <taxon>Marasmiineae</taxon>
        <taxon>Mycenaceae</taxon>
        <taxon>Mycena</taxon>
    </lineage>
</organism>
<reference evidence="1" key="1">
    <citation type="submission" date="2023-03" db="EMBL/GenBank/DDBJ databases">
        <title>Massive genome expansion in bonnet fungi (Mycena s.s.) driven by repeated elements and novel gene families across ecological guilds.</title>
        <authorList>
            <consortium name="Lawrence Berkeley National Laboratory"/>
            <person name="Harder C.B."/>
            <person name="Miyauchi S."/>
            <person name="Viragh M."/>
            <person name="Kuo A."/>
            <person name="Thoen E."/>
            <person name="Andreopoulos B."/>
            <person name="Lu D."/>
            <person name="Skrede I."/>
            <person name="Drula E."/>
            <person name="Henrissat B."/>
            <person name="Morin E."/>
            <person name="Kohler A."/>
            <person name="Barry K."/>
            <person name="LaButti K."/>
            <person name="Morin E."/>
            <person name="Salamov A."/>
            <person name="Lipzen A."/>
            <person name="Mereny Z."/>
            <person name="Hegedus B."/>
            <person name="Baldrian P."/>
            <person name="Stursova M."/>
            <person name="Weitz H."/>
            <person name="Taylor A."/>
            <person name="Grigoriev I.V."/>
            <person name="Nagy L.G."/>
            <person name="Martin F."/>
            <person name="Kauserud H."/>
        </authorList>
    </citation>
    <scope>NUCLEOTIDE SEQUENCE</scope>
    <source>
        <strain evidence="1">CBHHK188m</strain>
    </source>
</reference>
<keyword evidence="2" id="KW-1185">Reference proteome</keyword>
<accession>A0AAD7IR61</accession>
<gene>
    <name evidence="1" type="ORF">DFH07DRAFT_775601</name>
</gene>
<comment type="caution">
    <text evidence="1">The sequence shown here is derived from an EMBL/GenBank/DDBJ whole genome shotgun (WGS) entry which is preliminary data.</text>
</comment>
<evidence type="ECO:0000313" key="2">
    <source>
        <dbReference type="Proteomes" id="UP001215280"/>
    </source>
</evidence>
<name>A0AAD7IR61_9AGAR</name>
<dbReference type="SUPFAM" id="SSF52047">
    <property type="entry name" value="RNI-like"/>
    <property type="match status" value="1"/>
</dbReference>
<dbReference type="Gene3D" id="3.80.10.10">
    <property type="entry name" value="Ribonuclease Inhibitor"/>
    <property type="match status" value="1"/>
</dbReference>
<dbReference type="AlphaFoldDB" id="A0AAD7IR61"/>
<sequence>MYPLYGTFDNPEKLVFPSLRRLIFAGRSTSVMGSDDEILKRLLLPNLETLGLPLEEISGTELVSFLQRSAPPLRNLMLGGGHNTLTLPLHFPELEECIRLVPTLEGLELRRPRKSLADDLLASLAKSPLRILPSLRSLTIHSVFSRVPWDTLLLALSCRRSQLAYLKITFQPDDWHPQPGSELCAAFRELVKDGVQIHIGTEDLNILYI</sequence>
<dbReference type="Proteomes" id="UP001215280">
    <property type="component" value="Unassembled WGS sequence"/>
</dbReference>
<protein>
    <recommendedName>
        <fullName evidence="3">F-box domain-containing protein</fullName>
    </recommendedName>
</protein>
<evidence type="ECO:0000313" key="1">
    <source>
        <dbReference type="EMBL" id="KAJ7748785.1"/>
    </source>
</evidence>
<evidence type="ECO:0008006" key="3">
    <source>
        <dbReference type="Google" id="ProtNLM"/>
    </source>
</evidence>
<proteinExistence type="predicted"/>